<comment type="similarity">
    <text evidence="2 10 11">Belongs to the TonB-dependent receptor family.</text>
</comment>
<gene>
    <name evidence="15" type="ORF">D3F03_03545</name>
</gene>
<evidence type="ECO:0000256" key="4">
    <source>
        <dbReference type="ARBA" id="ARBA00022452"/>
    </source>
</evidence>
<dbReference type="RefSeq" id="WP_119107949.1">
    <property type="nucleotide sequence ID" value="NZ_QXJC01000001.1"/>
</dbReference>
<keyword evidence="7 10" id="KW-0472">Membrane</keyword>
<dbReference type="Pfam" id="PF00593">
    <property type="entry name" value="TonB_dep_Rec_b-barrel"/>
    <property type="match status" value="1"/>
</dbReference>
<evidence type="ECO:0000256" key="11">
    <source>
        <dbReference type="RuleBase" id="RU003357"/>
    </source>
</evidence>
<evidence type="ECO:0000256" key="9">
    <source>
        <dbReference type="ARBA" id="ARBA00023237"/>
    </source>
</evidence>
<evidence type="ECO:0000313" key="16">
    <source>
        <dbReference type="Proteomes" id="UP000266302"/>
    </source>
</evidence>
<evidence type="ECO:0000259" key="14">
    <source>
        <dbReference type="Pfam" id="PF07715"/>
    </source>
</evidence>
<dbReference type="GO" id="GO:0044718">
    <property type="term" value="P:siderophore transmembrane transport"/>
    <property type="evidence" value="ECO:0007669"/>
    <property type="project" value="TreeGrafter"/>
</dbReference>
<dbReference type="EMBL" id="QXJC01000001">
    <property type="protein sequence ID" value="RID99500.1"/>
    <property type="molecule type" value="Genomic_DNA"/>
</dbReference>
<organism evidence="15 16">
    <name type="scientific">Simplicispira hankyongi</name>
    <dbReference type="NCBI Taxonomy" id="2315688"/>
    <lineage>
        <taxon>Bacteria</taxon>
        <taxon>Pseudomonadati</taxon>
        <taxon>Pseudomonadota</taxon>
        <taxon>Betaproteobacteria</taxon>
        <taxon>Burkholderiales</taxon>
        <taxon>Comamonadaceae</taxon>
        <taxon>Simplicispira</taxon>
    </lineage>
</organism>
<feature type="chain" id="PRO_5017441642" evidence="12">
    <location>
        <begin position="38"/>
        <end position="752"/>
    </location>
</feature>
<comment type="caution">
    <text evidence="15">The sequence shown here is derived from an EMBL/GenBank/DDBJ whole genome shotgun (WGS) entry which is preliminary data.</text>
</comment>
<evidence type="ECO:0000256" key="12">
    <source>
        <dbReference type="SAM" id="SignalP"/>
    </source>
</evidence>
<dbReference type="Gene3D" id="2.40.170.20">
    <property type="entry name" value="TonB-dependent receptor, beta-barrel domain"/>
    <property type="match status" value="1"/>
</dbReference>
<dbReference type="AlphaFoldDB" id="A0A398CHZ2"/>
<evidence type="ECO:0000256" key="5">
    <source>
        <dbReference type="ARBA" id="ARBA00022692"/>
    </source>
</evidence>
<evidence type="ECO:0000259" key="13">
    <source>
        <dbReference type="Pfam" id="PF00593"/>
    </source>
</evidence>
<sequence length="752" mass="80928">MHPLALLSLRSRAWPTAAFPLQPLCALLAALPFACLAQEASLPAVTVHAPHQQAPAVLPDQPTPEELAAQRATSADTASLLQNIPGLSLQSAGGISSLPSVHGMTDDRLRIQLDGMDLVSSCGNHMNPPLSYVDPSRVSAVRVFTGTAPVSVGGDSIGASIQVETAPPVFAAPGQGHLMSGEIGTWARSNGNGFGGHASATYATEQLSLRYDGSTAQADNYYAARAFKAAGPAGADKPGRILAGDEVGSSSYKARNQSLSLAFRGDASLLGLEVGMQDVPYQNFPNQRMDMTRNDSTHVNLHYQRSFAWGELQARAWHEQTRHSMDFGPDKQYRYGVATGMPMDTRGSTSGAKLSGDIALSAQDTLRVGTEALRYRLDDWWMPSGGGMAPDIFRNIADGQRDRLDVYGEWEARWSPAWVSQIGLRSSHVRSNSGEVQGYNASYGADAAAFNATDRSRSDQNLDFSALARYTPNESSSYEFGFSRKTRSPNLYERFAWSTGGMAMRMVNLAGDGNGYVGNLNLAPETAHTLSATADWHDASGKRWGVRLTPWISQVRNYIDAERCSGGSGMMSVCNAANLAAQQKFVYLRFANADARLWGMDLSGFLDLGRSNTLGDLRLDGAISQVRGHNQDTGDGLYNTMPLHARLALTQQSGAWSSTAEVLLVSAKTRVSALRNELPTAGYGLLNLRASYQWQQWRFDAGIDNVANRFYVHPQAGAYVGQGATMGGTAVPWGVSVPGMGRSFKLGLTMQF</sequence>
<evidence type="ECO:0000256" key="2">
    <source>
        <dbReference type="ARBA" id="ARBA00009810"/>
    </source>
</evidence>
<feature type="signal peptide" evidence="12">
    <location>
        <begin position="1"/>
        <end position="37"/>
    </location>
</feature>
<keyword evidence="16" id="KW-1185">Reference proteome</keyword>
<protein>
    <submittedName>
        <fullName evidence="15">TonB-dependent receptor</fullName>
    </submittedName>
</protein>
<dbReference type="InterPro" id="IPR037066">
    <property type="entry name" value="Plug_dom_sf"/>
</dbReference>
<evidence type="ECO:0000256" key="1">
    <source>
        <dbReference type="ARBA" id="ARBA00004571"/>
    </source>
</evidence>
<keyword evidence="12" id="KW-0732">Signal</keyword>
<dbReference type="PROSITE" id="PS52016">
    <property type="entry name" value="TONB_DEPENDENT_REC_3"/>
    <property type="match status" value="1"/>
</dbReference>
<feature type="domain" description="TonB-dependent receptor-like beta-barrel" evidence="13">
    <location>
        <begin position="280"/>
        <end position="706"/>
    </location>
</feature>
<feature type="domain" description="TonB-dependent receptor plug" evidence="14">
    <location>
        <begin position="65"/>
        <end position="159"/>
    </location>
</feature>
<evidence type="ECO:0000256" key="6">
    <source>
        <dbReference type="ARBA" id="ARBA00023077"/>
    </source>
</evidence>
<reference evidence="15 16" key="1">
    <citation type="submission" date="2018-09" db="EMBL/GenBank/DDBJ databases">
        <title>Draft genome of Simplicispira sp. NY-02.</title>
        <authorList>
            <person name="Im W.T."/>
        </authorList>
    </citation>
    <scope>NUCLEOTIDE SEQUENCE [LARGE SCALE GENOMIC DNA]</scope>
    <source>
        <strain evidence="15 16">NY-02</strain>
    </source>
</reference>
<dbReference type="PANTHER" id="PTHR30069">
    <property type="entry name" value="TONB-DEPENDENT OUTER MEMBRANE RECEPTOR"/>
    <property type="match status" value="1"/>
</dbReference>
<keyword evidence="4 10" id="KW-1134">Transmembrane beta strand</keyword>
<dbReference type="SUPFAM" id="SSF56935">
    <property type="entry name" value="Porins"/>
    <property type="match status" value="1"/>
</dbReference>
<keyword evidence="9 10" id="KW-0998">Cell outer membrane</keyword>
<keyword evidence="6 11" id="KW-0798">TonB box</keyword>
<dbReference type="GO" id="GO:0015344">
    <property type="term" value="F:siderophore uptake transmembrane transporter activity"/>
    <property type="evidence" value="ECO:0007669"/>
    <property type="project" value="TreeGrafter"/>
</dbReference>
<dbReference type="Proteomes" id="UP000266302">
    <property type="component" value="Unassembled WGS sequence"/>
</dbReference>
<keyword evidence="3 10" id="KW-0813">Transport</keyword>
<dbReference type="GO" id="GO:0009279">
    <property type="term" value="C:cell outer membrane"/>
    <property type="evidence" value="ECO:0007669"/>
    <property type="project" value="UniProtKB-SubCell"/>
</dbReference>
<dbReference type="InterPro" id="IPR012910">
    <property type="entry name" value="Plug_dom"/>
</dbReference>
<accession>A0A398CHZ2</accession>
<evidence type="ECO:0000256" key="7">
    <source>
        <dbReference type="ARBA" id="ARBA00023136"/>
    </source>
</evidence>
<dbReference type="PANTHER" id="PTHR30069:SF49">
    <property type="entry name" value="OUTER MEMBRANE PROTEIN C"/>
    <property type="match status" value="1"/>
</dbReference>
<keyword evidence="5 10" id="KW-0812">Transmembrane</keyword>
<dbReference type="Gene3D" id="2.170.130.10">
    <property type="entry name" value="TonB-dependent receptor, plug domain"/>
    <property type="match status" value="1"/>
</dbReference>
<evidence type="ECO:0000256" key="10">
    <source>
        <dbReference type="PROSITE-ProRule" id="PRU01360"/>
    </source>
</evidence>
<comment type="subcellular location">
    <subcellularLocation>
        <location evidence="1 10">Cell outer membrane</location>
        <topology evidence="1 10">Multi-pass membrane protein</topology>
    </subcellularLocation>
</comment>
<evidence type="ECO:0000256" key="3">
    <source>
        <dbReference type="ARBA" id="ARBA00022448"/>
    </source>
</evidence>
<dbReference type="OrthoDB" id="5332150at2"/>
<keyword evidence="8 15" id="KW-0675">Receptor</keyword>
<proteinExistence type="inferred from homology"/>
<dbReference type="InterPro" id="IPR036942">
    <property type="entry name" value="Beta-barrel_TonB_sf"/>
</dbReference>
<evidence type="ECO:0000256" key="8">
    <source>
        <dbReference type="ARBA" id="ARBA00023170"/>
    </source>
</evidence>
<evidence type="ECO:0000313" key="15">
    <source>
        <dbReference type="EMBL" id="RID99500.1"/>
    </source>
</evidence>
<name>A0A398CHZ2_9BURK</name>
<dbReference type="Pfam" id="PF07715">
    <property type="entry name" value="Plug"/>
    <property type="match status" value="1"/>
</dbReference>
<dbReference type="InterPro" id="IPR000531">
    <property type="entry name" value="Beta-barrel_TonB"/>
</dbReference>
<dbReference type="InterPro" id="IPR039426">
    <property type="entry name" value="TonB-dep_rcpt-like"/>
</dbReference>